<gene>
    <name evidence="12" type="ORF">H8B19_16880</name>
</gene>
<organism evidence="12 13">
    <name type="scientific">Neptunicella marina</name>
    <dbReference type="NCBI Taxonomy" id="2125989"/>
    <lineage>
        <taxon>Bacteria</taxon>
        <taxon>Pseudomonadati</taxon>
        <taxon>Pseudomonadota</taxon>
        <taxon>Gammaproteobacteria</taxon>
        <taxon>Alteromonadales</taxon>
        <taxon>Alteromonadaceae</taxon>
        <taxon>Neptunicella</taxon>
    </lineage>
</organism>
<dbReference type="Proteomes" id="UP000601768">
    <property type="component" value="Unassembled WGS sequence"/>
</dbReference>
<protein>
    <submittedName>
        <fullName evidence="12">Response regulator transcription factor</fullName>
    </submittedName>
</protein>
<dbReference type="RefSeq" id="WP_186508139.1">
    <property type="nucleotide sequence ID" value="NZ_JACNEP010000020.1"/>
</dbReference>
<keyword evidence="6 9" id="KW-0238">DNA-binding</keyword>
<dbReference type="Gene3D" id="6.10.250.690">
    <property type="match status" value="1"/>
</dbReference>
<feature type="DNA-binding region" description="OmpR/PhoB-type" evidence="9">
    <location>
        <begin position="124"/>
        <end position="218"/>
    </location>
</feature>
<dbReference type="GO" id="GO:0006355">
    <property type="term" value="P:regulation of DNA-templated transcription"/>
    <property type="evidence" value="ECO:0007669"/>
    <property type="project" value="InterPro"/>
</dbReference>
<keyword evidence="3 8" id="KW-0597">Phosphoprotein</keyword>
<evidence type="ECO:0000259" key="11">
    <source>
        <dbReference type="PROSITE" id="PS51755"/>
    </source>
</evidence>
<dbReference type="EMBL" id="JACNEP010000020">
    <property type="protein sequence ID" value="MBC3767556.1"/>
    <property type="molecule type" value="Genomic_DNA"/>
</dbReference>
<evidence type="ECO:0000256" key="7">
    <source>
        <dbReference type="ARBA" id="ARBA00023163"/>
    </source>
</evidence>
<accession>A0A8J6M7B8</accession>
<dbReference type="GO" id="GO:0032993">
    <property type="term" value="C:protein-DNA complex"/>
    <property type="evidence" value="ECO:0007669"/>
    <property type="project" value="TreeGrafter"/>
</dbReference>
<keyword evidence="13" id="KW-1185">Reference proteome</keyword>
<dbReference type="GO" id="GO:0005829">
    <property type="term" value="C:cytosol"/>
    <property type="evidence" value="ECO:0007669"/>
    <property type="project" value="TreeGrafter"/>
</dbReference>
<keyword evidence="2" id="KW-0963">Cytoplasm</keyword>
<dbReference type="SUPFAM" id="SSF52172">
    <property type="entry name" value="CheY-like"/>
    <property type="match status" value="1"/>
</dbReference>
<keyword evidence="4" id="KW-0902">Two-component regulatory system</keyword>
<reference evidence="12" key="2">
    <citation type="submission" date="2020-08" db="EMBL/GenBank/DDBJ databases">
        <authorList>
            <person name="Lai Q."/>
        </authorList>
    </citation>
    <scope>NUCLEOTIDE SEQUENCE</scope>
    <source>
        <strain evidence="12">S27-2</strain>
    </source>
</reference>
<evidence type="ECO:0000256" key="4">
    <source>
        <dbReference type="ARBA" id="ARBA00023012"/>
    </source>
</evidence>
<evidence type="ECO:0000256" key="8">
    <source>
        <dbReference type="PROSITE-ProRule" id="PRU00169"/>
    </source>
</evidence>
<dbReference type="InterPro" id="IPR001789">
    <property type="entry name" value="Sig_transdc_resp-reg_receiver"/>
</dbReference>
<evidence type="ECO:0000256" key="5">
    <source>
        <dbReference type="ARBA" id="ARBA00023015"/>
    </source>
</evidence>
<proteinExistence type="predicted"/>
<feature type="domain" description="OmpR/PhoB-type" evidence="11">
    <location>
        <begin position="124"/>
        <end position="218"/>
    </location>
</feature>
<dbReference type="InterPro" id="IPR001867">
    <property type="entry name" value="OmpR/PhoB-type_DNA-bd"/>
</dbReference>
<dbReference type="PROSITE" id="PS51755">
    <property type="entry name" value="OMPR_PHOB"/>
    <property type="match status" value="1"/>
</dbReference>
<evidence type="ECO:0000256" key="2">
    <source>
        <dbReference type="ARBA" id="ARBA00022490"/>
    </source>
</evidence>
<dbReference type="Pfam" id="PF00072">
    <property type="entry name" value="Response_reg"/>
    <property type="match status" value="1"/>
</dbReference>
<comment type="caution">
    <text evidence="12">The sequence shown here is derived from an EMBL/GenBank/DDBJ whole genome shotgun (WGS) entry which is preliminary data.</text>
</comment>
<dbReference type="PANTHER" id="PTHR48111:SF35">
    <property type="entry name" value="TRANSCRIPTIONAL REGULATORY PROTEIN QSEB"/>
    <property type="match status" value="1"/>
</dbReference>
<evidence type="ECO:0000256" key="6">
    <source>
        <dbReference type="ARBA" id="ARBA00023125"/>
    </source>
</evidence>
<dbReference type="InterPro" id="IPR011006">
    <property type="entry name" value="CheY-like_superfamily"/>
</dbReference>
<keyword evidence="5" id="KW-0805">Transcription regulation</keyword>
<feature type="domain" description="Response regulatory" evidence="10">
    <location>
        <begin position="2"/>
        <end position="116"/>
    </location>
</feature>
<name>A0A8J6M7B8_9ALTE</name>
<evidence type="ECO:0000256" key="9">
    <source>
        <dbReference type="PROSITE-ProRule" id="PRU01091"/>
    </source>
</evidence>
<dbReference type="GO" id="GO:0000156">
    <property type="term" value="F:phosphorelay response regulator activity"/>
    <property type="evidence" value="ECO:0007669"/>
    <property type="project" value="TreeGrafter"/>
</dbReference>
<dbReference type="InterPro" id="IPR039420">
    <property type="entry name" value="WalR-like"/>
</dbReference>
<keyword evidence="7" id="KW-0804">Transcription</keyword>
<evidence type="ECO:0000313" key="13">
    <source>
        <dbReference type="Proteomes" id="UP000601768"/>
    </source>
</evidence>
<dbReference type="Pfam" id="PF00486">
    <property type="entry name" value="Trans_reg_C"/>
    <property type="match status" value="1"/>
</dbReference>
<dbReference type="PROSITE" id="PS50110">
    <property type="entry name" value="RESPONSE_REGULATORY"/>
    <property type="match status" value="1"/>
</dbReference>
<dbReference type="CDD" id="cd00383">
    <property type="entry name" value="trans_reg_C"/>
    <property type="match status" value="1"/>
</dbReference>
<evidence type="ECO:0000313" key="12">
    <source>
        <dbReference type="EMBL" id="MBC3767556.1"/>
    </source>
</evidence>
<dbReference type="Gene3D" id="3.40.50.2300">
    <property type="match status" value="1"/>
</dbReference>
<dbReference type="SMART" id="SM00448">
    <property type="entry name" value="REC"/>
    <property type="match status" value="1"/>
</dbReference>
<evidence type="ECO:0000256" key="1">
    <source>
        <dbReference type="ARBA" id="ARBA00004496"/>
    </source>
</evidence>
<sequence length="221" mass="24966">MRILLVEDDKDVAAGIIQGLEQQGYKVEHCANCAQTKAALSTDKFGAAIFDLGLPDGESMPLIKQIKSEPEAMPIIVLTAWDDIEKKLTALNMGADDYVVKPFDIRELEARIRVVVRRSQARQNDQISHGLLSIDLNNHSCEFDGHSIMLTQREWLLLKEFMLNKKRVLTREHLESLCFGWDGDTESNVLEVHIHKLRKKISKDVIRTVRGVGYLLGDSLS</sequence>
<dbReference type="SMART" id="SM00862">
    <property type="entry name" value="Trans_reg_C"/>
    <property type="match status" value="1"/>
</dbReference>
<dbReference type="PANTHER" id="PTHR48111">
    <property type="entry name" value="REGULATOR OF RPOS"/>
    <property type="match status" value="1"/>
</dbReference>
<dbReference type="GO" id="GO:0000976">
    <property type="term" value="F:transcription cis-regulatory region binding"/>
    <property type="evidence" value="ECO:0007669"/>
    <property type="project" value="TreeGrafter"/>
</dbReference>
<evidence type="ECO:0000256" key="3">
    <source>
        <dbReference type="ARBA" id="ARBA00022553"/>
    </source>
</evidence>
<dbReference type="Gene3D" id="1.10.10.10">
    <property type="entry name" value="Winged helix-like DNA-binding domain superfamily/Winged helix DNA-binding domain"/>
    <property type="match status" value="1"/>
</dbReference>
<comment type="subcellular location">
    <subcellularLocation>
        <location evidence="1">Cytoplasm</location>
    </subcellularLocation>
</comment>
<dbReference type="AlphaFoldDB" id="A0A8J6M7B8"/>
<evidence type="ECO:0000259" key="10">
    <source>
        <dbReference type="PROSITE" id="PS50110"/>
    </source>
</evidence>
<feature type="modified residue" description="4-aspartylphosphate" evidence="8">
    <location>
        <position position="51"/>
    </location>
</feature>
<reference evidence="12" key="1">
    <citation type="journal article" date="2018" name="Int. J. Syst. Evol. Microbiol.">
        <title>Neptunicella marina gen. nov., sp. nov., isolated from surface seawater.</title>
        <authorList>
            <person name="Liu X."/>
            <person name="Lai Q."/>
            <person name="Du Y."/>
            <person name="Zhang X."/>
            <person name="Liu Z."/>
            <person name="Sun F."/>
            <person name="Shao Z."/>
        </authorList>
    </citation>
    <scope>NUCLEOTIDE SEQUENCE</scope>
    <source>
        <strain evidence="12">S27-2</strain>
    </source>
</reference>
<dbReference type="InterPro" id="IPR036388">
    <property type="entry name" value="WH-like_DNA-bd_sf"/>
</dbReference>